<feature type="region of interest" description="Disordered" evidence="1">
    <location>
        <begin position="384"/>
        <end position="416"/>
    </location>
</feature>
<gene>
    <name evidence="2" type="ORF">MUK42_27375</name>
</gene>
<reference evidence="2" key="1">
    <citation type="submission" date="2022-05" db="EMBL/GenBank/DDBJ databases">
        <title>The Musa troglodytarum L. genome provides insights into the mechanism of non-climacteric behaviour and enrichment of carotenoids.</title>
        <authorList>
            <person name="Wang J."/>
        </authorList>
    </citation>
    <scope>NUCLEOTIDE SEQUENCE</scope>
    <source>
        <tissue evidence="2">Leaf</tissue>
    </source>
</reference>
<dbReference type="EMBL" id="CP097504">
    <property type="protein sequence ID" value="URD88570.1"/>
    <property type="molecule type" value="Genomic_DNA"/>
</dbReference>
<dbReference type="AlphaFoldDB" id="A0A9E7F2G0"/>
<protein>
    <submittedName>
        <fullName evidence="2">26S proteasome non-atpase regulatory</fullName>
    </submittedName>
</protein>
<name>A0A9E7F2G0_9LILI</name>
<evidence type="ECO:0000313" key="2">
    <source>
        <dbReference type="EMBL" id="URD88570.1"/>
    </source>
</evidence>
<sequence length="459" mass="51253">MTYELGTPLASEVPSDASFLKKLVGIHSGYYRYRRWVLDNFTQQCPFGQGADNRVLKREMESGYDPGSSLQLNYKNKRLVPRIGLLGRKQSRVLARLTMYFVVGAAKRRRHLLCRIPFHFDHALDEDLQYSNFFQTTTPHHQHHITFLPPTQPTSDLILPAPLHHHLPRPWVPLLTTQPVLPFVHLSSAHITSSPLHHNTLLLSVQCHTMCIHSAPLFQSPGLASRPTSVVCWTKRNGKNLPMLKGLQSGSNAVHRIKHELEQKFSNRTAPSSFRTLRKHLECPTSTSAPISEARTALLVTLLQPLPTGSTTALAFEPLIQRGRRPSLHRTKQFNEMPPPELEAPEAPRIVGTPRTPAHEPEVRGGAASVIGVGDQEVKEATEELIDGPQDGIQPQEMSRESPRMASRPPSSSEPISPLFVLARWDAAEKVGAAVESMYMARLSSVYWSKKGLDCLADI</sequence>
<dbReference type="GO" id="GO:0000502">
    <property type="term" value="C:proteasome complex"/>
    <property type="evidence" value="ECO:0007669"/>
    <property type="project" value="UniProtKB-KW"/>
</dbReference>
<evidence type="ECO:0000256" key="1">
    <source>
        <dbReference type="SAM" id="MobiDB-lite"/>
    </source>
</evidence>
<organism evidence="2 3">
    <name type="scientific">Musa troglodytarum</name>
    <name type="common">fe'i banana</name>
    <dbReference type="NCBI Taxonomy" id="320322"/>
    <lineage>
        <taxon>Eukaryota</taxon>
        <taxon>Viridiplantae</taxon>
        <taxon>Streptophyta</taxon>
        <taxon>Embryophyta</taxon>
        <taxon>Tracheophyta</taxon>
        <taxon>Spermatophyta</taxon>
        <taxon>Magnoliopsida</taxon>
        <taxon>Liliopsida</taxon>
        <taxon>Zingiberales</taxon>
        <taxon>Musaceae</taxon>
        <taxon>Musa</taxon>
    </lineage>
</organism>
<keyword evidence="3" id="KW-1185">Reference proteome</keyword>
<feature type="compositionally biased region" description="Low complexity" evidence="1">
    <location>
        <begin position="404"/>
        <end position="416"/>
    </location>
</feature>
<accession>A0A9E7F2G0</accession>
<dbReference type="Proteomes" id="UP001055439">
    <property type="component" value="Chromosome 2"/>
</dbReference>
<dbReference type="OrthoDB" id="185373at2759"/>
<keyword evidence="2" id="KW-0647">Proteasome</keyword>
<evidence type="ECO:0000313" key="3">
    <source>
        <dbReference type="Proteomes" id="UP001055439"/>
    </source>
</evidence>
<proteinExistence type="predicted"/>